<feature type="transmembrane region" description="Helical" evidence="11">
    <location>
        <begin position="635"/>
        <end position="657"/>
    </location>
</feature>
<dbReference type="GO" id="GO:0004930">
    <property type="term" value="F:G protein-coupled receptor activity"/>
    <property type="evidence" value="ECO:0007669"/>
    <property type="project" value="UniProtKB-KW"/>
</dbReference>
<dbReference type="PRINTS" id="PR00593">
    <property type="entry name" value="MTABOTROPICR"/>
</dbReference>
<dbReference type="PROSITE" id="PS00980">
    <property type="entry name" value="G_PROTEIN_RECEP_F3_2"/>
    <property type="match status" value="1"/>
</dbReference>
<dbReference type="Pfam" id="PF00003">
    <property type="entry name" value="7tm_3"/>
    <property type="match status" value="1"/>
</dbReference>
<dbReference type="Pfam" id="PF01094">
    <property type="entry name" value="ANF_receptor"/>
    <property type="match status" value="1"/>
</dbReference>
<dbReference type="EMBL" id="JAIWYP010000008">
    <property type="protein sequence ID" value="KAH3779900.1"/>
    <property type="molecule type" value="Genomic_DNA"/>
</dbReference>
<comment type="similarity">
    <text evidence="2">Belongs to the G-protein coupled receptor 3 family.</text>
</comment>
<dbReference type="InterPro" id="IPR001828">
    <property type="entry name" value="ANF_lig-bd_rcpt"/>
</dbReference>
<keyword evidence="5 11" id="KW-1133">Transmembrane helix</keyword>
<keyword evidence="4 11" id="KW-0812">Transmembrane</keyword>
<keyword evidence="7 11" id="KW-0472">Membrane</keyword>
<evidence type="ECO:0000256" key="1">
    <source>
        <dbReference type="ARBA" id="ARBA00004651"/>
    </source>
</evidence>
<dbReference type="InterPro" id="IPR017979">
    <property type="entry name" value="GPCR_3_CS"/>
</dbReference>
<comment type="caution">
    <text evidence="14">The sequence shown here is derived from an EMBL/GenBank/DDBJ whole genome shotgun (WGS) entry which is preliminary data.</text>
</comment>
<name>A0A9D4IMI5_DREPO</name>
<evidence type="ECO:0000256" key="12">
    <source>
        <dbReference type="SAM" id="SignalP"/>
    </source>
</evidence>
<sequence length="1050" mass="118546">MRTEIPLSILRMRMLSMLFCAMPLTVAQGSRSAKIDGTFLIGAMFPIHNLHEGGTCGDVIQDQAGIQNLEALLYAIDKVNNEILKGLDFKLGTLAYDTCYSDTEALKRAQQYVTYRIYTLELDSMFKCADSSRPSLNNNGTLIGVVGAATSVVSIQLASFFRLFKIPQISYGATSTELSDTSRYDFFMRTVASDTHQARAIVEILKRFQWTYVTCVHDDTSYGERGYQEIFKLAQEEKICIAEAIKVKRYVSSEDRQLEDAVKSLRIHNNTEGKTVVILFASDDISKKIFRIVAKMGIQHHFQWVGCDAWIGRSVPTEVQDVVESTIGVQPKILTIPDFDKYFLRLRPDTNTRNPWFKKYWEQLFNCSVVSDAIGNAVGRDASDKKNLLTSCENDVALSSEGNPTRFGKYQRNQNTYSTMDAVYAFAYALKEWHRRLCGQMKGVCPAMKEAKPEDLMLQGYLKNVTFKDPVGFEFQFNNTDGPARYSVMQYFRNEWREVGDIADNRRLFPGNSIRWFENNESLGYQASMCSAECRPGEAKQPITGRSCCWSCRACAQFEYLHEETQACIACQAGTITNQSKNGCADIPEKSMNMRNKYVIIFMAFVCLGIVVTCLIAVLFFWHRDTPLIMASGKELSFVLLFGVVLSYASTFAFVAYPTSTSCTFTRVLLGLSYTICYAAILVKTNRIYRVFNIHTSKPKKVTFISAKSQLLITSAIVFVEILVLVFWLIFAPADVVYEHPTPADNVRACGDARGHSYIISLIYPLLLMIACVYYAVRTRKTPDGFNETRYIEFGSYSFSILWIAFIAMYVSVSNIFLRVGALCFFSVVNATITLITLFVTKAYIVLLKPQKNTRENVMSRRRTRNSYENVDIRNLSRMTSAVSNLHSTHPMVGSKTSSMINGQVPQTNGPNLPVSISAVNLYNSSKSVESLYSVKSVVSDPPDHRQFENEEIHQYPDPVRKSTDIVDLRLNDFLEKGRTSHENEAVEDASPGIISGGIPRRSLRSFRSRKQRCRTMKRTKSLNAAHHPTIVVTSASNEDISTRFKVIHL</sequence>
<reference evidence="14" key="2">
    <citation type="submission" date="2020-11" db="EMBL/GenBank/DDBJ databases">
        <authorList>
            <person name="McCartney M.A."/>
            <person name="Auch B."/>
            <person name="Kono T."/>
            <person name="Mallez S."/>
            <person name="Becker A."/>
            <person name="Gohl D.M."/>
            <person name="Silverstein K.A.T."/>
            <person name="Koren S."/>
            <person name="Bechman K.B."/>
            <person name="Herman A."/>
            <person name="Abrahante J.E."/>
            <person name="Garbe J."/>
        </authorList>
    </citation>
    <scope>NUCLEOTIDE SEQUENCE</scope>
    <source>
        <strain evidence="14">Duluth1</strain>
        <tissue evidence="14">Whole animal</tissue>
    </source>
</reference>
<keyword evidence="10" id="KW-0807">Transducer</keyword>
<dbReference type="Gene3D" id="2.10.50.30">
    <property type="entry name" value="GPCR, family 3, nine cysteines domain"/>
    <property type="match status" value="1"/>
</dbReference>
<dbReference type="InterPro" id="IPR017978">
    <property type="entry name" value="GPCR_3_C"/>
</dbReference>
<feature type="signal peptide" evidence="12">
    <location>
        <begin position="1"/>
        <end position="29"/>
    </location>
</feature>
<evidence type="ECO:0000256" key="2">
    <source>
        <dbReference type="ARBA" id="ARBA00007242"/>
    </source>
</evidence>
<protein>
    <recommendedName>
        <fullName evidence="13">G-protein coupled receptors family 3 profile domain-containing protein</fullName>
    </recommendedName>
</protein>
<evidence type="ECO:0000256" key="3">
    <source>
        <dbReference type="ARBA" id="ARBA00022475"/>
    </source>
</evidence>
<dbReference type="PANTHER" id="PTHR24060">
    <property type="entry name" value="METABOTROPIC GLUTAMATE RECEPTOR"/>
    <property type="match status" value="1"/>
</dbReference>
<evidence type="ECO:0000313" key="14">
    <source>
        <dbReference type="EMBL" id="KAH3779900.1"/>
    </source>
</evidence>
<dbReference type="InterPro" id="IPR050726">
    <property type="entry name" value="mGluR"/>
</dbReference>
<accession>A0A9D4IMI5</accession>
<gene>
    <name evidence="14" type="ORF">DPMN_157709</name>
</gene>
<evidence type="ECO:0000256" key="4">
    <source>
        <dbReference type="ARBA" id="ARBA00022692"/>
    </source>
</evidence>
<evidence type="ECO:0000259" key="13">
    <source>
        <dbReference type="PROSITE" id="PS50259"/>
    </source>
</evidence>
<feature type="transmembrane region" description="Helical" evidence="11">
    <location>
        <begin position="710"/>
        <end position="731"/>
    </location>
</feature>
<evidence type="ECO:0000256" key="8">
    <source>
        <dbReference type="ARBA" id="ARBA00023170"/>
    </source>
</evidence>
<dbReference type="InterPro" id="IPR028082">
    <property type="entry name" value="Peripla_BP_I"/>
</dbReference>
<keyword evidence="3" id="KW-1003">Cell membrane</keyword>
<comment type="subcellular location">
    <subcellularLocation>
        <location evidence="1">Cell membrane</location>
        <topology evidence="1">Multi-pass membrane protein</topology>
    </subcellularLocation>
</comment>
<feature type="chain" id="PRO_5039524244" description="G-protein coupled receptors family 3 profile domain-containing protein" evidence="12">
    <location>
        <begin position="30"/>
        <end position="1050"/>
    </location>
</feature>
<evidence type="ECO:0000256" key="5">
    <source>
        <dbReference type="ARBA" id="ARBA00022989"/>
    </source>
</evidence>
<dbReference type="CDD" id="cd15045">
    <property type="entry name" value="7tmC_mGluRs"/>
    <property type="match status" value="1"/>
</dbReference>
<reference evidence="14" key="1">
    <citation type="journal article" date="2019" name="bioRxiv">
        <title>The Genome of the Zebra Mussel, Dreissena polymorpha: A Resource for Invasive Species Research.</title>
        <authorList>
            <person name="McCartney M.A."/>
            <person name="Auch B."/>
            <person name="Kono T."/>
            <person name="Mallez S."/>
            <person name="Zhang Y."/>
            <person name="Obille A."/>
            <person name="Becker A."/>
            <person name="Abrahante J.E."/>
            <person name="Garbe J."/>
            <person name="Badalamenti J.P."/>
            <person name="Herman A."/>
            <person name="Mangelson H."/>
            <person name="Liachko I."/>
            <person name="Sullivan S."/>
            <person name="Sone E.D."/>
            <person name="Koren S."/>
            <person name="Silverstein K.A.T."/>
            <person name="Beckman K.B."/>
            <person name="Gohl D.M."/>
        </authorList>
    </citation>
    <scope>NUCLEOTIDE SEQUENCE</scope>
    <source>
        <strain evidence="14">Duluth1</strain>
        <tissue evidence="14">Whole animal</tissue>
    </source>
</reference>
<organism evidence="14 15">
    <name type="scientific">Dreissena polymorpha</name>
    <name type="common">Zebra mussel</name>
    <name type="synonym">Mytilus polymorpha</name>
    <dbReference type="NCBI Taxonomy" id="45954"/>
    <lineage>
        <taxon>Eukaryota</taxon>
        <taxon>Metazoa</taxon>
        <taxon>Spiralia</taxon>
        <taxon>Lophotrochozoa</taxon>
        <taxon>Mollusca</taxon>
        <taxon>Bivalvia</taxon>
        <taxon>Autobranchia</taxon>
        <taxon>Heteroconchia</taxon>
        <taxon>Euheterodonta</taxon>
        <taxon>Imparidentia</taxon>
        <taxon>Neoheterodontei</taxon>
        <taxon>Myida</taxon>
        <taxon>Dreissenoidea</taxon>
        <taxon>Dreissenidae</taxon>
        <taxon>Dreissena</taxon>
    </lineage>
</organism>
<feature type="transmembrane region" description="Helical" evidence="11">
    <location>
        <begin position="789"/>
        <end position="810"/>
    </location>
</feature>
<keyword evidence="9" id="KW-0325">Glycoprotein</keyword>
<dbReference type="InterPro" id="IPR000162">
    <property type="entry name" value="GPCR_3_mtglu_rcpt"/>
</dbReference>
<feature type="transmembrane region" description="Helical" evidence="11">
    <location>
        <begin position="758"/>
        <end position="777"/>
    </location>
</feature>
<evidence type="ECO:0000313" key="15">
    <source>
        <dbReference type="Proteomes" id="UP000828390"/>
    </source>
</evidence>
<dbReference type="PRINTS" id="PR00248">
    <property type="entry name" value="GPCRMGR"/>
</dbReference>
<evidence type="ECO:0000256" key="6">
    <source>
        <dbReference type="ARBA" id="ARBA00023040"/>
    </source>
</evidence>
<feature type="transmembrane region" description="Helical" evidence="11">
    <location>
        <begin position="816"/>
        <end position="845"/>
    </location>
</feature>
<dbReference type="InterPro" id="IPR038550">
    <property type="entry name" value="GPCR_3_9-Cys_sf"/>
</dbReference>
<dbReference type="AlphaFoldDB" id="A0A9D4IMI5"/>
<keyword evidence="15" id="KW-1185">Reference proteome</keyword>
<dbReference type="PROSITE" id="PS50259">
    <property type="entry name" value="G_PROTEIN_RECEP_F3_4"/>
    <property type="match status" value="1"/>
</dbReference>
<dbReference type="Proteomes" id="UP000828390">
    <property type="component" value="Unassembled WGS sequence"/>
</dbReference>
<keyword evidence="6" id="KW-0297">G-protein coupled receptor</keyword>
<keyword evidence="12" id="KW-0732">Signal</keyword>
<dbReference type="GO" id="GO:0005886">
    <property type="term" value="C:plasma membrane"/>
    <property type="evidence" value="ECO:0007669"/>
    <property type="project" value="UniProtKB-SubCell"/>
</dbReference>
<keyword evidence="8" id="KW-0675">Receptor</keyword>
<proteinExistence type="inferred from homology"/>
<feature type="domain" description="G-protein coupled receptors family 3 profile" evidence="13">
    <location>
        <begin position="598"/>
        <end position="862"/>
    </location>
</feature>
<evidence type="ECO:0000256" key="10">
    <source>
        <dbReference type="ARBA" id="ARBA00023224"/>
    </source>
</evidence>
<dbReference type="Gene3D" id="3.40.50.2300">
    <property type="match status" value="2"/>
</dbReference>
<feature type="transmembrane region" description="Helical" evidence="11">
    <location>
        <begin position="598"/>
        <end position="623"/>
    </location>
</feature>
<feature type="transmembrane region" description="Helical" evidence="11">
    <location>
        <begin position="669"/>
        <end position="689"/>
    </location>
</feature>
<dbReference type="SUPFAM" id="SSF53822">
    <property type="entry name" value="Periplasmic binding protein-like I"/>
    <property type="match status" value="1"/>
</dbReference>
<dbReference type="InterPro" id="IPR000337">
    <property type="entry name" value="GPCR_3"/>
</dbReference>
<evidence type="ECO:0000256" key="7">
    <source>
        <dbReference type="ARBA" id="ARBA00023136"/>
    </source>
</evidence>
<dbReference type="OrthoDB" id="425344at2759"/>
<evidence type="ECO:0000256" key="9">
    <source>
        <dbReference type="ARBA" id="ARBA00023180"/>
    </source>
</evidence>
<dbReference type="FunFam" id="3.40.50.2300:FF:000145">
    <property type="entry name" value="Glutamate receptor, metabotropic"/>
    <property type="match status" value="1"/>
</dbReference>
<evidence type="ECO:0000256" key="11">
    <source>
        <dbReference type="SAM" id="Phobius"/>
    </source>
</evidence>